<dbReference type="PROSITE" id="PS51257">
    <property type="entry name" value="PROKAR_LIPOPROTEIN"/>
    <property type="match status" value="1"/>
</dbReference>
<dbReference type="SUPFAM" id="SSF55486">
    <property type="entry name" value="Metalloproteases ('zincins'), catalytic domain"/>
    <property type="match status" value="1"/>
</dbReference>
<proteinExistence type="predicted"/>
<keyword evidence="1" id="KW-0732">Signal</keyword>
<organism evidence="2 3">
    <name type="scientific">Zhongshania borealis</name>
    <dbReference type="NCBI Taxonomy" id="889488"/>
    <lineage>
        <taxon>Bacteria</taxon>
        <taxon>Pseudomonadati</taxon>
        <taxon>Pseudomonadota</taxon>
        <taxon>Gammaproteobacteria</taxon>
        <taxon>Cellvibrionales</taxon>
        <taxon>Spongiibacteraceae</taxon>
        <taxon>Zhongshania</taxon>
    </lineage>
</organism>
<protein>
    <recommendedName>
        <fullName evidence="4">Peptidase M10 metallopeptidase domain-containing protein</fullName>
    </recommendedName>
</protein>
<evidence type="ECO:0000313" key="3">
    <source>
        <dbReference type="Proteomes" id="UP001500392"/>
    </source>
</evidence>
<dbReference type="InterPro" id="IPR024079">
    <property type="entry name" value="MetalloPept_cat_dom_sf"/>
</dbReference>
<keyword evidence="3" id="KW-1185">Reference proteome</keyword>
<name>A0ABP7WR52_9GAMM</name>
<evidence type="ECO:0000256" key="1">
    <source>
        <dbReference type="SAM" id="SignalP"/>
    </source>
</evidence>
<dbReference type="Proteomes" id="UP001500392">
    <property type="component" value="Unassembled WGS sequence"/>
</dbReference>
<feature type="signal peptide" evidence="1">
    <location>
        <begin position="1"/>
        <end position="21"/>
    </location>
</feature>
<dbReference type="Gene3D" id="3.40.390.10">
    <property type="entry name" value="Collagenase (Catalytic Domain)"/>
    <property type="match status" value="1"/>
</dbReference>
<comment type="caution">
    <text evidence="2">The sequence shown here is derived from an EMBL/GenBank/DDBJ whole genome shotgun (WGS) entry which is preliminary data.</text>
</comment>
<dbReference type="EMBL" id="BAABDM010000003">
    <property type="protein sequence ID" value="GAA4094854.1"/>
    <property type="molecule type" value="Genomic_DNA"/>
</dbReference>
<evidence type="ECO:0000313" key="2">
    <source>
        <dbReference type="EMBL" id="GAA4094854.1"/>
    </source>
</evidence>
<gene>
    <name evidence="2" type="ORF">GCM10022414_18640</name>
</gene>
<reference evidence="3" key="1">
    <citation type="journal article" date="2019" name="Int. J. Syst. Evol. Microbiol.">
        <title>The Global Catalogue of Microorganisms (GCM) 10K type strain sequencing project: providing services to taxonomists for standard genome sequencing and annotation.</title>
        <authorList>
            <consortium name="The Broad Institute Genomics Platform"/>
            <consortium name="The Broad Institute Genome Sequencing Center for Infectious Disease"/>
            <person name="Wu L."/>
            <person name="Ma J."/>
        </authorList>
    </citation>
    <scope>NUCLEOTIDE SEQUENCE [LARGE SCALE GENOMIC DNA]</scope>
    <source>
        <strain evidence="3">JCM 17304</strain>
    </source>
</reference>
<evidence type="ECO:0008006" key="4">
    <source>
        <dbReference type="Google" id="ProtNLM"/>
    </source>
</evidence>
<feature type="chain" id="PRO_5046178653" description="Peptidase M10 metallopeptidase domain-containing protein" evidence="1">
    <location>
        <begin position="22"/>
        <end position="234"/>
    </location>
</feature>
<sequence length="234" mass="25120">MNNLLRIFTFTLLPIFLIACGGSNSDSNDIAGVDGIRENIITSNMSGGFPWNGSSSTRTALKIWSIDVDGLIPVKHKNIPEAIYALNEIEMKTGKILFDRNSIINTPDQEVERGLVFSFGTALGPNGVEANGCGHVGAVGGSVSYPQGWYDADGHIQGPLQVNIDSDQPGGCTNGSNMNKIAVHEVGHALGLGAHFTGFGIGDIYDDNMWNALYNMYRNQPLTDIEGLTIEKAF</sequence>
<accession>A0ABP7WR52</accession>
<dbReference type="RefSeq" id="WP_344935046.1">
    <property type="nucleotide sequence ID" value="NZ_BAABDM010000003.1"/>
</dbReference>